<dbReference type="InterPro" id="IPR015958">
    <property type="entry name" value="Trk1_fungi"/>
</dbReference>
<evidence type="ECO:0000256" key="3">
    <source>
        <dbReference type="ARBA" id="ARBA00022448"/>
    </source>
</evidence>
<feature type="transmembrane region" description="Helical" evidence="10">
    <location>
        <begin position="457"/>
        <end position="482"/>
    </location>
</feature>
<name>A0A0C2XIE6_AMAMK</name>
<gene>
    <name evidence="12" type="ORF">M378DRAFT_70617</name>
</gene>
<evidence type="ECO:0000313" key="13">
    <source>
        <dbReference type="Proteomes" id="UP000054549"/>
    </source>
</evidence>
<dbReference type="NCBIfam" id="TIGR00934">
    <property type="entry name" value="2a38euk"/>
    <property type="match status" value="1"/>
</dbReference>
<keyword evidence="6 10" id="KW-0630">Potassium</keyword>
<dbReference type="EMBL" id="KN818227">
    <property type="protein sequence ID" value="KIL68748.1"/>
    <property type="molecule type" value="Genomic_DNA"/>
</dbReference>
<evidence type="ECO:0000256" key="4">
    <source>
        <dbReference type="ARBA" id="ARBA00022538"/>
    </source>
</evidence>
<feature type="transmembrane region" description="Helical" evidence="10">
    <location>
        <begin position="86"/>
        <end position="107"/>
    </location>
</feature>
<evidence type="ECO:0000313" key="12">
    <source>
        <dbReference type="EMBL" id="KIL68748.1"/>
    </source>
</evidence>
<keyword evidence="8 10" id="KW-0406">Ion transport</keyword>
<evidence type="ECO:0000256" key="8">
    <source>
        <dbReference type="ARBA" id="ARBA00023065"/>
    </source>
</evidence>
<dbReference type="InterPro" id="IPR003445">
    <property type="entry name" value="Cat_transpt"/>
</dbReference>
<keyword evidence="13" id="KW-1185">Reference proteome</keyword>
<proteinExistence type="inferred from homology"/>
<protein>
    <recommendedName>
        <fullName evidence="10">Potassium transport protein</fullName>
    </recommendedName>
</protein>
<accession>A0A0C2XIE6</accession>
<feature type="transmembrane region" description="Helical" evidence="10">
    <location>
        <begin position="729"/>
        <end position="748"/>
    </location>
</feature>
<dbReference type="GO" id="GO:0030007">
    <property type="term" value="P:intracellular potassium ion homeostasis"/>
    <property type="evidence" value="ECO:0007669"/>
    <property type="project" value="UniProtKB-UniRule"/>
</dbReference>
<evidence type="ECO:0000256" key="7">
    <source>
        <dbReference type="ARBA" id="ARBA00022989"/>
    </source>
</evidence>
<evidence type="ECO:0000256" key="10">
    <source>
        <dbReference type="PIRNR" id="PIRNR002450"/>
    </source>
</evidence>
<feature type="transmembrane region" description="Helical" evidence="10">
    <location>
        <begin position="760"/>
        <end position="785"/>
    </location>
</feature>
<sequence length="876" mass="98202">MDASATRWTQCRAFSVGQFLRRNLNFYRIHILVFTFTPLIFSGIFYASNGGYKVSYIDSLFSCVSAMTVCGLSTVDLSGLTPWQQVILFIQMCLGSPVLVSWVMVYTRKYYFAKKFKYIIDASHKLNVAPVSSSTEGKGWRGLFAFLTPKKQSGTHEAAPQERHNVGSGLDINQRLTPEMIRRLDAAPKLVNPSGRVSEMRLPSPRRAIRPYVLPEHGRKLSIEKSATLHGDELVFHPSVTFATSPSSRHVLSVTPRGRKKLFRSSSDPGTLGRHFSLRQEVQRSENVEVHPQVLGGIGARTQTIEFAPISGPLRRRRGRDGVLANASGEASDPNHKLPRRSSVPRLPRAASVHHATTPLLATENRYREFGGFPTPLEILRRVANRFFPSLNRRFRRTVTVPRTMSLVSNRAGALPGTKVVPYISFDAIVGRNSMFHRITSEQRDELGGTEYRALKALLWIIGAYHVVIQCICFTVIAPYISQPRWARNFVPPQLLKPINPVWFSAFQVVSAYTNTGTSLVDQSMIPFQTAYPMVVLMIFLILAGNTCFVFLVTWKSISTIRRWIITKCVPDQSRSKETLHFLLDHPRRCFIYLFPSHQTWFLLTIMLLLNFIDWFFFLVLDIGNAALTQISFGLRVLIGFLQASAVRAAGFSVVSIAALAPAVKVLYVITMYISVYPIALSVRSTNVYEERSLGVFDDDNETEGEFDPSGSRIAVWGKYLALHARKQLAFDMWWLATALFLICIIEQDSLINPDNATWFNVFNIIFEIVSAYGSVGLSTGLPFANYSLSGAFRPLSKLIVCLVMIRGRHRGLPVAIDRAVLLPSEFKGRGEAARDENENASGPVAELRGRYPISHGASPRSSIVQTHDSNEVDRQ</sequence>
<comment type="subcellular location">
    <subcellularLocation>
        <location evidence="1">Membrane</location>
        <topology evidence="1">Multi-pass membrane protein</topology>
    </subcellularLocation>
</comment>
<feature type="region of interest" description="Disordered" evidence="11">
    <location>
        <begin position="326"/>
        <end position="352"/>
    </location>
</feature>
<feature type="transmembrane region" description="Helical" evidence="10">
    <location>
        <begin position="533"/>
        <end position="555"/>
    </location>
</feature>
<reference evidence="12 13" key="1">
    <citation type="submission" date="2014-04" db="EMBL/GenBank/DDBJ databases">
        <title>Evolutionary Origins and Diversification of the Mycorrhizal Mutualists.</title>
        <authorList>
            <consortium name="DOE Joint Genome Institute"/>
            <consortium name="Mycorrhizal Genomics Consortium"/>
            <person name="Kohler A."/>
            <person name="Kuo A."/>
            <person name="Nagy L.G."/>
            <person name="Floudas D."/>
            <person name="Copeland A."/>
            <person name="Barry K.W."/>
            <person name="Cichocki N."/>
            <person name="Veneault-Fourrey C."/>
            <person name="LaButti K."/>
            <person name="Lindquist E.A."/>
            <person name="Lipzen A."/>
            <person name="Lundell T."/>
            <person name="Morin E."/>
            <person name="Murat C."/>
            <person name="Riley R."/>
            <person name="Ohm R."/>
            <person name="Sun H."/>
            <person name="Tunlid A."/>
            <person name="Henrissat B."/>
            <person name="Grigoriev I.V."/>
            <person name="Hibbett D.S."/>
            <person name="Martin F."/>
        </authorList>
    </citation>
    <scope>NUCLEOTIDE SEQUENCE [LARGE SCALE GENOMIC DNA]</scope>
    <source>
        <strain evidence="12 13">Koide BX008</strain>
    </source>
</reference>
<evidence type="ECO:0000256" key="6">
    <source>
        <dbReference type="ARBA" id="ARBA00022958"/>
    </source>
</evidence>
<keyword evidence="3 10" id="KW-0813">Transport</keyword>
<dbReference type="InterPro" id="IPR004773">
    <property type="entry name" value="K/Na_transp_Trk1/HKT1"/>
</dbReference>
<feature type="transmembrane region" description="Helical" evidence="10">
    <location>
        <begin position="27"/>
        <end position="47"/>
    </location>
</feature>
<dbReference type="PANTHER" id="PTHR31064">
    <property type="entry name" value="POTASSIUM TRANSPORT PROTEIN DDB_G0292412-RELATED"/>
    <property type="match status" value="1"/>
</dbReference>
<dbReference type="AlphaFoldDB" id="A0A0C2XIE6"/>
<dbReference type="STRING" id="946122.A0A0C2XIE6"/>
<dbReference type="GO" id="GO:0005886">
    <property type="term" value="C:plasma membrane"/>
    <property type="evidence" value="ECO:0007669"/>
    <property type="project" value="InterPro"/>
</dbReference>
<feature type="transmembrane region" description="Helical" evidence="10">
    <location>
        <begin position="601"/>
        <end position="621"/>
    </location>
</feature>
<evidence type="ECO:0000256" key="2">
    <source>
        <dbReference type="ARBA" id="ARBA00009137"/>
    </source>
</evidence>
<dbReference type="GO" id="GO:0140107">
    <property type="term" value="F:high-affinity potassium ion transmembrane transporter activity"/>
    <property type="evidence" value="ECO:0007669"/>
    <property type="project" value="TreeGrafter"/>
</dbReference>
<dbReference type="Pfam" id="PF02386">
    <property type="entry name" value="TrkH"/>
    <property type="match status" value="1"/>
</dbReference>
<comment type="similarity">
    <text evidence="2 10">Belongs to the TrkH potassium transport family.</text>
</comment>
<dbReference type="InterPro" id="IPR051143">
    <property type="entry name" value="TrkH_K-transport"/>
</dbReference>
<keyword evidence="5 10" id="KW-0812">Transmembrane</keyword>
<dbReference type="InParanoid" id="A0A0C2XIE6"/>
<dbReference type="OrthoDB" id="9999863at2759"/>
<feature type="region of interest" description="Disordered" evidence="11">
    <location>
        <begin position="851"/>
        <end position="876"/>
    </location>
</feature>
<organism evidence="12 13">
    <name type="scientific">Amanita muscaria (strain Koide BX008)</name>
    <dbReference type="NCBI Taxonomy" id="946122"/>
    <lineage>
        <taxon>Eukaryota</taxon>
        <taxon>Fungi</taxon>
        <taxon>Dikarya</taxon>
        <taxon>Basidiomycota</taxon>
        <taxon>Agaricomycotina</taxon>
        <taxon>Agaricomycetes</taxon>
        <taxon>Agaricomycetidae</taxon>
        <taxon>Agaricales</taxon>
        <taxon>Pluteineae</taxon>
        <taxon>Amanitaceae</taxon>
        <taxon>Amanita</taxon>
    </lineage>
</organism>
<evidence type="ECO:0000256" key="5">
    <source>
        <dbReference type="ARBA" id="ARBA00022692"/>
    </source>
</evidence>
<keyword evidence="7 10" id="KW-1133">Transmembrane helix</keyword>
<dbReference type="HOGENOM" id="CLU_005947_3_0_1"/>
<keyword evidence="4 10" id="KW-0633">Potassium transport</keyword>
<evidence type="ECO:0000256" key="1">
    <source>
        <dbReference type="ARBA" id="ARBA00004141"/>
    </source>
</evidence>
<keyword evidence="9 10" id="KW-0472">Membrane</keyword>
<dbReference type="PANTHER" id="PTHR31064:SF30">
    <property type="entry name" value="HIGH-AFFINITY POTASSIUM TRANSPORT PROTEIN-RELATED"/>
    <property type="match status" value="1"/>
</dbReference>
<evidence type="ECO:0000256" key="11">
    <source>
        <dbReference type="SAM" id="MobiDB-lite"/>
    </source>
</evidence>
<evidence type="ECO:0000256" key="9">
    <source>
        <dbReference type="ARBA" id="ARBA00023136"/>
    </source>
</evidence>
<feature type="compositionally biased region" description="Low complexity" evidence="11">
    <location>
        <begin position="341"/>
        <end position="351"/>
    </location>
</feature>
<dbReference type="FunCoup" id="A0A0C2XIE6">
    <property type="interactions" value="55"/>
</dbReference>
<dbReference type="Proteomes" id="UP000054549">
    <property type="component" value="Unassembled WGS sequence"/>
</dbReference>
<dbReference type="GO" id="GO:1990573">
    <property type="term" value="P:potassium ion import across plasma membrane"/>
    <property type="evidence" value="ECO:0007669"/>
    <property type="project" value="TreeGrafter"/>
</dbReference>
<dbReference type="PIRSF" id="PIRSF002450">
    <property type="entry name" value="K+_transpter_TRK"/>
    <property type="match status" value="1"/>
</dbReference>